<evidence type="ECO:0000313" key="2">
    <source>
        <dbReference type="EMBL" id="CAD7207076.1"/>
    </source>
</evidence>
<feature type="region of interest" description="Disordered" evidence="1">
    <location>
        <begin position="145"/>
        <end position="164"/>
    </location>
</feature>
<evidence type="ECO:0000256" key="1">
    <source>
        <dbReference type="SAM" id="MobiDB-lite"/>
    </source>
</evidence>
<proteinExistence type="predicted"/>
<protein>
    <submittedName>
        <fullName evidence="2">Uncharacterized protein</fullName>
    </submittedName>
</protein>
<reference evidence="2" key="1">
    <citation type="submission" date="2020-11" db="EMBL/GenBank/DDBJ databases">
        <authorList>
            <person name="Tran Van P."/>
        </authorList>
    </citation>
    <scope>NUCLEOTIDE SEQUENCE</scope>
</reference>
<sequence length="327" mass="35768">MSVSSKVRCLSCLYPPRYSVSLVCILQGTVSLLSVSSKVQCLSCLYPPRYGVSLVCILQGTVSLLSILQGTVSLLSVFSKVQFLLSVSSKVQCLVSLVKGPAARVKSDTEARSSFESPRSLPTPELLSQPDFGYITRLASQAPRQVYQTRHPREMTSSQDGRSWEARLQTLQERSTPCKRAPPSTGGLPSTSSAELTANAWASLGSPAIQTLAASRDQALKLALAAKAKLGELQPGRDSHEMKFLLNLMEDYPQLPEKAQRKLLHRLNMIFIAVTRNWSEAIAVAGDSATAAIYPPGYQPQPTVQQIIYRDRPTPRAPRGRGGRRRK</sequence>
<gene>
    <name evidence="2" type="ORF">TDIB3V08_LOCUS13225</name>
</gene>
<feature type="compositionally biased region" description="Low complexity" evidence="1">
    <location>
        <begin position="182"/>
        <end position="192"/>
    </location>
</feature>
<feature type="region of interest" description="Disordered" evidence="1">
    <location>
        <begin position="172"/>
        <end position="192"/>
    </location>
</feature>
<dbReference type="EMBL" id="OA592142">
    <property type="protein sequence ID" value="CAD7207076.1"/>
    <property type="molecule type" value="Genomic_DNA"/>
</dbReference>
<name>A0A7R8VZU9_TIMDO</name>
<accession>A0A7R8VZU9</accession>
<organism evidence="2">
    <name type="scientific">Timema douglasi</name>
    <name type="common">Walking stick</name>
    <dbReference type="NCBI Taxonomy" id="61478"/>
    <lineage>
        <taxon>Eukaryota</taxon>
        <taxon>Metazoa</taxon>
        <taxon>Ecdysozoa</taxon>
        <taxon>Arthropoda</taxon>
        <taxon>Hexapoda</taxon>
        <taxon>Insecta</taxon>
        <taxon>Pterygota</taxon>
        <taxon>Neoptera</taxon>
        <taxon>Polyneoptera</taxon>
        <taxon>Phasmatodea</taxon>
        <taxon>Timematodea</taxon>
        <taxon>Timematoidea</taxon>
        <taxon>Timematidae</taxon>
        <taxon>Timema</taxon>
    </lineage>
</organism>
<dbReference type="AlphaFoldDB" id="A0A7R8VZU9"/>